<dbReference type="EMBL" id="GL732588">
    <property type="protein sequence ID" value="EFX73774.1"/>
    <property type="molecule type" value="Genomic_DNA"/>
</dbReference>
<feature type="transmembrane region" description="Helical" evidence="7">
    <location>
        <begin position="45"/>
        <end position="67"/>
    </location>
</feature>
<evidence type="ECO:0000256" key="1">
    <source>
        <dbReference type="ARBA" id="ARBA00004651"/>
    </source>
</evidence>
<feature type="transmembrane region" description="Helical" evidence="7">
    <location>
        <begin position="141"/>
        <end position="163"/>
    </location>
</feature>
<organism evidence="8 9">
    <name type="scientific">Daphnia pulex</name>
    <name type="common">Water flea</name>
    <dbReference type="NCBI Taxonomy" id="6669"/>
    <lineage>
        <taxon>Eukaryota</taxon>
        <taxon>Metazoa</taxon>
        <taxon>Ecdysozoa</taxon>
        <taxon>Arthropoda</taxon>
        <taxon>Crustacea</taxon>
        <taxon>Branchiopoda</taxon>
        <taxon>Diplostraca</taxon>
        <taxon>Cladocera</taxon>
        <taxon>Anomopoda</taxon>
        <taxon>Daphniidae</taxon>
        <taxon>Daphnia</taxon>
    </lineage>
</organism>
<evidence type="ECO:0000256" key="6">
    <source>
        <dbReference type="ARBA" id="ARBA00023170"/>
    </source>
</evidence>
<dbReference type="PANTHER" id="PTHR21143:SF133">
    <property type="entry name" value="GUSTATORY AND PHEROMONE RECEPTOR 32A-RELATED"/>
    <property type="match status" value="1"/>
</dbReference>
<keyword evidence="3 7" id="KW-0812">Transmembrane</keyword>
<dbReference type="GO" id="GO:0050909">
    <property type="term" value="P:sensory perception of taste"/>
    <property type="evidence" value="ECO:0007669"/>
    <property type="project" value="InterPro"/>
</dbReference>
<keyword evidence="4 7" id="KW-1133">Transmembrane helix</keyword>
<dbReference type="OrthoDB" id="6368155at2759"/>
<evidence type="ECO:0000256" key="5">
    <source>
        <dbReference type="ARBA" id="ARBA00023136"/>
    </source>
</evidence>
<evidence type="ECO:0000256" key="2">
    <source>
        <dbReference type="ARBA" id="ARBA00022475"/>
    </source>
</evidence>
<feature type="transmembrane region" description="Helical" evidence="7">
    <location>
        <begin position="254"/>
        <end position="282"/>
    </location>
</feature>
<protein>
    <recommendedName>
        <fullName evidence="10">Gustatory receptor</fullName>
    </recommendedName>
</protein>
<dbReference type="GO" id="GO:0030424">
    <property type="term" value="C:axon"/>
    <property type="evidence" value="ECO:0000318"/>
    <property type="project" value="GO_Central"/>
</dbReference>
<dbReference type="InParanoid" id="E9H3H3"/>
<dbReference type="GO" id="GO:0007635">
    <property type="term" value="P:chemosensory behavior"/>
    <property type="evidence" value="ECO:0000318"/>
    <property type="project" value="GO_Central"/>
</dbReference>
<name>E9H3H3_DAPPU</name>
<reference evidence="8 9" key="1">
    <citation type="journal article" date="2011" name="Science">
        <title>The ecoresponsive genome of Daphnia pulex.</title>
        <authorList>
            <person name="Colbourne J.K."/>
            <person name="Pfrender M.E."/>
            <person name="Gilbert D."/>
            <person name="Thomas W.K."/>
            <person name="Tucker A."/>
            <person name="Oakley T.H."/>
            <person name="Tokishita S."/>
            <person name="Aerts A."/>
            <person name="Arnold G.J."/>
            <person name="Basu M.K."/>
            <person name="Bauer D.J."/>
            <person name="Caceres C.E."/>
            <person name="Carmel L."/>
            <person name="Casola C."/>
            <person name="Choi J.H."/>
            <person name="Detter J.C."/>
            <person name="Dong Q."/>
            <person name="Dusheyko S."/>
            <person name="Eads B.D."/>
            <person name="Frohlich T."/>
            <person name="Geiler-Samerotte K.A."/>
            <person name="Gerlach D."/>
            <person name="Hatcher P."/>
            <person name="Jogdeo S."/>
            <person name="Krijgsveld J."/>
            <person name="Kriventseva E.V."/>
            <person name="Kultz D."/>
            <person name="Laforsch C."/>
            <person name="Lindquist E."/>
            <person name="Lopez J."/>
            <person name="Manak J.R."/>
            <person name="Muller J."/>
            <person name="Pangilinan J."/>
            <person name="Patwardhan R.P."/>
            <person name="Pitluck S."/>
            <person name="Pritham E.J."/>
            <person name="Rechtsteiner A."/>
            <person name="Rho M."/>
            <person name="Rogozin I.B."/>
            <person name="Sakarya O."/>
            <person name="Salamov A."/>
            <person name="Schaack S."/>
            <person name="Shapiro H."/>
            <person name="Shiga Y."/>
            <person name="Skalitzky C."/>
            <person name="Smith Z."/>
            <person name="Souvorov A."/>
            <person name="Sung W."/>
            <person name="Tang Z."/>
            <person name="Tsuchiya D."/>
            <person name="Tu H."/>
            <person name="Vos H."/>
            <person name="Wang M."/>
            <person name="Wolf Y.I."/>
            <person name="Yamagata H."/>
            <person name="Yamada T."/>
            <person name="Ye Y."/>
            <person name="Shaw J.R."/>
            <person name="Andrews J."/>
            <person name="Crease T.J."/>
            <person name="Tang H."/>
            <person name="Lucas S.M."/>
            <person name="Robertson H.M."/>
            <person name="Bork P."/>
            <person name="Koonin E.V."/>
            <person name="Zdobnov E.M."/>
            <person name="Grigoriev I.V."/>
            <person name="Lynch M."/>
            <person name="Boore J.L."/>
        </authorList>
    </citation>
    <scope>NUCLEOTIDE SEQUENCE [LARGE SCALE GENOMIC DNA]</scope>
</reference>
<dbReference type="GO" id="GO:0043025">
    <property type="term" value="C:neuronal cell body"/>
    <property type="evidence" value="ECO:0000318"/>
    <property type="project" value="GO_Central"/>
</dbReference>
<gene>
    <name evidence="8" type="primary">DpuGr32</name>
    <name evidence="8" type="ORF">DAPPUDRAFT_346862</name>
</gene>
<dbReference type="HOGENOM" id="CLU_704495_0_0_1"/>
<feature type="transmembrane region" description="Helical" evidence="7">
    <location>
        <begin position="294"/>
        <end position="316"/>
    </location>
</feature>
<evidence type="ECO:0000256" key="4">
    <source>
        <dbReference type="ARBA" id="ARBA00022989"/>
    </source>
</evidence>
<feature type="transmembrane region" description="Helical" evidence="7">
    <location>
        <begin position="79"/>
        <end position="105"/>
    </location>
</feature>
<comment type="subcellular location">
    <subcellularLocation>
        <location evidence="1">Cell membrane</location>
        <topology evidence="1">Multi-pass membrane protein</topology>
    </subcellularLocation>
</comment>
<evidence type="ECO:0008006" key="10">
    <source>
        <dbReference type="Google" id="ProtNLM"/>
    </source>
</evidence>
<keyword evidence="5 7" id="KW-0472">Membrane</keyword>
<proteinExistence type="predicted"/>
<dbReference type="KEGG" id="dpx:DAPPUDRAFT_346862"/>
<dbReference type="GO" id="GO:0005886">
    <property type="term" value="C:plasma membrane"/>
    <property type="evidence" value="ECO:0007669"/>
    <property type="project" value="UniProtKB-SubCell"/>
</dbReference>
<keyword evidence="6" id="KW-0675">Receptor</keyword>
<evidence type="ECO:0000256" key="7">
    <source>
        <dbReference type="SAM" id="Phobius"/>
    </source>
</evidence>
<evidence type="ECO:0000313" key="9">
    <source>
        <dbReference type="Proteomes" id="UP000000305"/>
    </source>
</evidence>
<dbReference type="Pfam" id="PF08395">
    <property type="entry name" value="7tm_7"/>
    <property type="match status" value="1"/>
</dbReference>
<dbReference type="AlphaFoldDB" id="E9H3H3"/>
<dbReference type="InterPro" id="IPR013604">
    <property type="entry name" value="7TM_chemorcpt"/>
</dbReference>
<feature type="transmembrane region" description="Helical" evidence="7">
    <location>
        <begin position="183"/>
        <end position="205"/>
    </location>
</feature>
<keyword evidence="2" id="KW-1003">Cell membrane</keyword>
<keyword evidence="9" id="KW-1185">Reference proteome</keyword>
<evidence type="ECO:0000256" key="3">
    <source>
        <dbReference type="ARBA" id="ARBA00022692"/>
    </source>
</evidence>
<feature type="transmembrane region" description="Helical" evidence="7">
    <location>
        <begin position="358"/>
        <end position="381"/>
    </location>
</feature>
<evidence type="ECO:0000313" key="8">
    <source>
        <dbReference type="EMBL" id="EFX73774.1"/>
    </source>
</evidence>
<dbReference type="PANTHER" id="PTHR21143">
    <property type="entry name" value="INVERTEBRATE GUSTATORY RECEPTOR"/>
    <property type="match status" value="1"/>
</dbReference>
<accession>E9H3H3</accession>
<dbReference type="GO" id="GO:0008049">
    <property type="term" value="P:male courtship behavior"/>
    <property type="evidence" value="ECO:0000318"/>
    <property type="project" value="GO_Central"/>
</dbReference>
<dbReference type="GO" id="GO:0030425">
    <property type="term" value="C:dendrite"/>
    <property type="evidence" value="ECO:0000318"/>
    <property type="project" value="GO_Central"/>
</dbReference>
<sequence>MSVFEQLRPFVSLCQACGMIPFTVEQDLISKKFVRFTFSLRHLTTWWFILLLVLQLTVSVGLIYSSMSQTISLSIDPDLPIMIAVVFGVNWVSISSQFLISRWIVSHYRQLRRAVEAIQEVERLFGDPFIRQHKSSVMTRFIIGFILVVTTATGTISVFTPIFQSVLPAAMGALPIKTAILSFVFLIFVMFDSTFLLAHICYYIIAHYTELLLPYSSFGVVDKDQIPTSSRGMENMLSRSTLIFKYLCRASSEINYIFSMPALFILLTKFLAVISFAFAYIYTFSHTHEVIENYVLALPFLFFVDWIRILILLSAADLPVRVFREHVIAESCSEEVQAIMATLIQIDEDRVRLSAAGLFNVGMFLIPGLTGAAVTYMVILLQS</sequence>
<dbReference type="FunCoup" id="E9H3H3">
    <property type="interactions" value="27"/>
</dbReference>
<dbReference type="Proteomes" id="UP000000305">
    <property type="component" value="Unassembled WGS sequence"/>
</dbReference>